<feature type="compositionally biased region" description="Pro residues" evidence="1">
    <location>
        <begin position="1"/>
        <end position="18"/>
    </location>
</feature>
<evidence type="ECO:0000313" key="2">
    <source>
        <dbReference type="EMBL" id="GAA1674805.1"/>
    </source>
</evidence>
<name>A0ABN2GQG3_9MICO</name>
<evidence type="ECO:0000256" key="1">
    <source>
        <dbReference type="SAM" id="MobiDB-lite"/>
    </source>
</evidence>
<reference evidence="2 3" key="1">
    <citation type="journal article" date="2019" name="Int. J. Syst. Evol. Microbiol.">
        <title>The Global Catalogue of Microorganisms (GCM) 10K type strain sequencing project: providing services to taxonomists for standard genome sequencing and annotation.</title>
        <authorList>
            <consortium name="The Broad Institute Genomics Platform"/>
            <consortium name="The Broad Institute Genome Sequencing Center for Infectious Disease"/>
            <person name="Wu L."/>
            <person name="Ma J."/>
        </authorList>
    </citation>
    <scope>NUCLEOTIDE SEQUENCE [LARGE SCALE GENOMIC DNA]</scope>
    <source>
        <strain evidence="2 3">JCM 15575</strain>
    </source>
</reference>
<keyword evidence="3" id="KW-1185">Reference proteome</keyword>
<dbReference type="Proteomes" id="UP001500596">
    <property type="component" value="Unassembled WGS sequence"/>
</dbReference>
<gene>
    <name evidence="2" type="ORF">GCM10009807_18560</name>
</gene>
<dbReference type="EMBL" id="BAAAPK010000001">
    <property type="protein sequence ID" value="GAA1674805.1"/>
    <property type="molecule type" value="Genomic_DNA"/>
</dbReference>
<dbReference type="Gene3D" id="2.160.20.80">
    <property type="entry name" value="E3 ubiquitin-protein ligase SopA"/>
    <property type="match status" value="1"/>
</dbReference>
<accession>A0ABN2GQG3</accession>
<evidence type="ECO:0000313" key="3">
    <source>
        <dbReference type="Proteomes" id="UP001500596"/>
    </source>
</evidence>
<proteinExistence type="predicted"/>
<feature type="region of interest" description="Disordered" evidence="1">
    <location>
        <begin position="1"/>
        <end position="32"/>
    </location>
</feature>
<protein>
    <submittedName>
        <fullName evidence="2">Pentapeptide repeat-containing protein</fullName>
    </submittedName>
</protein>
<comment type="caution">
    <text evidence="2">The sequence shown here is derived from an EMBL/GenBank/DDBJ whole genome shotgun (WGS) entry which is preliminary data.</text>
</comment>
<sequence length="218" mass="23264">MRRPPVPAAPRVSPPDLPPHLQEAVPPRRGSESFQQRWTELADQTDAAHAALTECAILGASVDRLDLTGATLVDVDVRDLRATTFTARGARLRRVLITGGRIGTLDLADADVDELELRGVRVAYLSLAASRVSDLFVAGCTIGTLDLPQSSVSRASFIDSRADDVDTRGVRAQDLDLRGLEALSFLDPASLRGVILSARQVQELAPALAAALGIRVVD</sequence>
<dbReference type="SUPFAM" id="SSF141571">
    <property type="entry name" value="Pentapeptide repeat-like"/>
    <property type="match status" value="1"/>
</dbReference>
<organism evidence="2 3">
    <name type="scientific">Microbacterium lacus</name>
    <dbReference type="NCBI Taxonomy" id="415217"/>
    <lineage>
        <taxon>Bacteria</taxon>
        <taxon>Bacillati</taxon>
        <taxon>Actinomycetota</taxon>
        <taxon>Actinomycetes</taxon>
        <taxon>Micrococcales</taxon>
        <taxon>Microbacteriaceae</taxon>
        <taxon>Microbacterium</taxon>
    </lineage>
</organism>
<dbReference type="RefSeq" id="WP_344053837.1">
    <property type="nucleotide sequence ID" value="NZ_BAAAPK010000001.1"/>
</dbReference>